<accession>A0A2N9GNZ8</accession>
<keyword evidence="4" id="KW-0934">Plastid</keyword>
<dbReference type="PANTHER" id="PTHR31620">
    <property type="entry name" value="PROTEIN RETICULATA-RELATED 2, CHLOROPLASTIC-RELATED"/>
    <property type="match status" value="1"/>
</dbReference>
<gene>
    <name evidence="9" type="ORF">FSB_LOCUS28953</name>
</gene>
<proteinExistence type="inferred from homology"/>
<evidence type="ECO:0000256" key="7">
    <source>
        <dbReference type="ARBA" id="ARBA00022989"/>
    </source>
</evidence>
<sequence length="203" mass="21503">MASSPSEFAKGVGGSFGQTPAPQYPAVMAIIADFMLVYLPAPTVSLQPPLATSAGAIAKFLHNCPDNAFQIALSGTSYSFLQRLGAVARNGTKLFAVGTASSLVGTAVTNALINARKAVDKHSAGEVENVPILSTSAAYGVYMAISSNLRYQVLAGVIEQRILEPMLHRHKLWLSAASFAVRTGNTYLGSLLWVDYARWIGVQ</sequence>
<protein>
    <submittedName>
        <fullName evidence="9">Uncharacterized protein</fullName>
    </submittedName>
</protein>
<evidence type="ECO:0000256" key="1">
    <source>
        <dbReference type="ARBA" id="ARBA00004508"/>
    </source>
</evidence>
<evidence type="ECO:0000256" key="2">
    <source>
        <dbReference type="ARBA" id="ARBA00010793"/>
    </source>
</evidence>
<keyword evidence="6" id="KW-0809">Transit peptide</keyword>
<keyword evidence="3" id="KW-0150">Chloroplast</keyword>
<dbReference type="EMBL" id="OIVN01002157">
    <property type="protein sequence ID" value="SPD01071.1"/>
    <property type="molecule type" value="Genomic_DNA"/>
</dbReference>
<keyword evidence="7" id="KW-1133">Transmembrane helix</keyword>
<evidence type="ECO:0000256" key="5">
    <source>
        <dbReference type="ARBA" id="ARBA00022692"/>
    </source>
</evidence>
<dbReference type="GO" id="GO:0031969">
    <property type="term" value="C:chloroplast membrane"/>
    <property type="evidence" value="ECO:0007669"/>
    <property type="project" value="UniProtKB-SubCell"/>
</dbReference>
<keyword evidence="8" id="KW-0472">Membrane</keyword>
<evidence type="ECO:0000313" key="9">
    <source>
        <dbReference type="EMBL" id="SPD01071.1"/>
    </source>
</evidence>
<keyword evidence="5" id="KW-0812">Transmembrane</keyword>
<dbReference type="InterPro" id="IPR021825">
    <property type="entry name" value="RETICULATA-related"/>
</dbReference>
<reference evidence="9" key="1">
    <citation type="submission" date="2018-02" db="EMBL/GenBank/DDBJ databases">
        <authorList>
            <person name="Cohen D.B."/>
            <person name="Kent A.D."/>
        </authorList>
    </citation>
    <scope>NUCLEOTIDE SEQUENCE</scope>
</reference>
<dbReference type="AlphaFoldDB" id="A0A2N9GNZ8"/>
<organism evidence="9">
    <name type="scientific">Fagus sylvatica</name>
    <name type="common">Beechnut</name>
    <dbReference type="NCBI Taxonomy" id="28930"/>
    <lineage>
        <taxon>Eukaryota</taxon>
        <taxon>Viridiplantae</taxon>
        <taxon>Streptophyta</taxon>
        <taxon>Embryophyta</taxon>
        <taxon>Tracheophyta</taxon>
        <taxon>Spermatophyta</taxon>
        <taxon>Magnoliopsida</taxon>
        <taxon>eudicotyledons</taxon>
        <taxon>Gunneridae</taxon>
        <taxon>Pentapetalae</taxon>
        <taxon>rosids</taxon>
        <taxon>fabids</taxon>
        <taxon>Fagales</taxon>
        <taxon>Fagaceae</taxon>
        <taxon>Fagus</taxon>
    </lineage>
</organism>
<comment type="subcellular location">
    <subcellularLocation>
        <location evidence="1">Plastid</location>
        <location evidence="1">Chloroplast membrane</location>
        <topology evidence="1">Multi-pass membrane protein</topology>
    </subcellularLocation>
</comment>
<comment type="similarity">
    <text evidence="2">Belongs to the RETICULATA family.</text>
</comment>
<evidence type="ECO:0000256" key="8">
    <source>
        <dbReference type="ARBA" id="ARBA00023136"/>
    </source>
</evidence>
<name>A0A2N9GNZ8_FAGSY</name>
<dbReference type="PANTHER" id="PTHR31620:SF14">
    <property type="entry name" value="PROTEIN RETICULATA-RELATED 4, CHLOROPLASTIC"/>
    <property type="match status" value="1"/>
</dbReference>
<evidence type="ECO:0000256" key="6">
    <source>
        <dbReference type="ARBA" id="ARBA00022946"/>
    </source>
</evidence>
<evidence type="ECO:0000256" key="4">
    <source>
        <dbReference type="ARBA" id="ARBA00022640"/>
    </source>
</evidence>
<dbReference type="Pfam" id="PF11891">
    <property type="entry name" value="RETICULATA-like"/>
    <property type="match status" value="1"/>
</dbReference>
<evidence type="ECO:0000256" key="3">
    <source>
        <dbReference type="ARBA" id="ARBA00022528"/>
    </source>
</evidence>